<comment type="function">
    <text evidence="14">Fluoride-specific ion channel. Important for reducing fluoride concentration in the cell, thus reducing its toxicity.</text>
</comment>
<dbReference type="Pfam" id="PF02537">
    <property type="entry name" value="CRCB"/>
    <property type="match status" value="1"/>
</dbReference>
<accession>A0A839ZDA5</accession>
<dbReference type="InterPro" id="IPR003691">
    <property type="entry name" value="FluC"/>
</dbReference>
<keyword evidence="6 14" id="KW-0479">Metal-binding</keyword>
<evidence type="ECO:0000256" key="3">
    <source>
        <dbReference type="ARBA" id="ARBA00022475"/>
    </source>
</evidence>
<sequence>MDAIDILWVGLGGGIGSLLRWQVGQFIERRIGTPFKVGTFVINVSGAFVIAYLAASLSLGWEHRYGDVVSSLVLTGVLGGYTTFSTMQLDAVQMAAARRHALALAYLVSSVGAGLVAAAAGVALARV</sequence>
<evidence type="ECO:0000256" key="8">
    <source>
        <dbReference type="ARBA" id="ARBA00023053"/>
    </source>
</evidence>
<comment type="catalytic activity">
    <reaction evidence="13">
        <text>fluoride(in) = fluoride(out)</text>
        <dbReference type="Rhea" id="RHEA:76159"/>
        <dbReference type="ChEBI" id="CHEBI:17051"/>
    </reaction>
    <physiologicalReaction direction="left-to-right" evidence="13">
        <dbReference type="Rhea" id="RHEA:76160"/>
    </physiologicalReaction>
</comment>
<protein>
    <recommendedName>
        <fullName evidence="14">Fluoride-specific ion channel FluC</fullName>
    </recommendedName>
</protein>
<dbReference type="Proteomes" id="UP000533469">
    <property type="component" value="Unassembled WGS sequence"/>
</dbReference>
<comment type="similarity">
    <text evidence="12 14">Belongs to the fluoride channel Fluc/FEX (TC 1.A.43) family.</text>
</comment>
<evidence type="ECO:0000256" key="4">
    <source>
        <dbReference type="ARBA" id="ARBA00022519"/>
    </source>
</evidence>
<proteinExistence type="inferred from homology"/>
<feature type="transmembrane region" description="Helical" evidence="14">
    <location>
        <begin position="69"/>
        <end position="89"/>
    </location>
</feature>
<evidence type="ECO:0000256" key="13">
    <source>
        <dbReference type="ARBA" id="ARBA00035585"/>
    </source>
</evidence>
<evidence type="ECO:0000313" key="16">
    <source>
        <dbReference type="Proteomes" id="UP000533469"/>
    </source>
</evidence>
<evidence type="ECO:0000256" key="7">
    <source>
        <dbReference type="ARBA" id="ARBA00022989"/>
    </source>
</evidence>
<evidence type="ECO:0000256" key="12">
    <source>
        <dbReference type="ARBA" id="ARBA00035120"/>
    </source>
</evidence>
<keyword evidence="5 14" id="KW-0812">Transmembrane</keyword>
<evidence type="ECO:0000256" key="6">
    <source>
        <dbReference type="ARBA" id="ARBA00022723"/>
    </source>
</evidence>
<evidence type="ECO:0000313" key="15">
    <source>
        <dbReference type="EMBL" id="MBB3772729.1"/>
    </source>
</evidence>
<evidence type="ECO:0000256" key="2">
    <source>
        <dbReference type="ARBA" id="ARBA00022448"/>
    </source>
</evidence>
<keyword evidence="16" id="KW-1185">Reference proteome</keyword>
<dbReference type="HAMAP" id="MF_00454">
    <property type="entry name" value="FluC"/>
    <property type="match status" value="1"/>
</dbReference>
<reference evidence="15 16" key="1">
    <citation type="submission" date="2020-08" db="EMBL/GenBank/DDBJ databases">
        <title>Genomic Encyclopedia of Type Strains, Phase IV (KMG-IV): sequencing the most valuable type-strain genomes for metagenomic binning, comparative biology and taxonomic classification.</title>
        <authorList>
            <person name="Goeker M."/>
        </authorList>
    </citation>
    <scope>NUCLEOTIDE SEQUENCE [LARGE SCALE GENOMIC DNA]</scope>
    <source>
        <strain evidence="15 16">DSM 5895</strain>
    </source>
</reference>
<keyword evidence="7 14" id="KW-1133">Transmembrane helix</keyword>
<evidence type="ECO:0000256" key="14">
    <source>
        <dbReference type="HAMAP-Rule" id="MF_00454"/>
    </source>
</evidence>
<evidence type="ECO:0000256" key="1">
    <source>
        <dbReference type="ARBA" id="ARBA00004651"/>
    </source>
</evidence>
<comment type="activity regulation">
    <text evidence="14">Na(+) is not transported, but it plays an essential structural role and its presence is essential for fluoride channel function.</text>
</comment>
<feature type="transmembrane region" description="Helical" evidence="14">
    <location>
        <begin position="6"/>
        <end position="23"/>
    </location>
</feature>
<feature type="transmembrane region" description="Helical" evidence="14">
    <location>
        <begin position="35"/>
        <end position="57"/>
    </location>
</feature>
<evidence type="ECO:0000256" key="10">
    <source>
        <dbReference type="ARBA" id="ARBA00023136"/>
    </source>
</evidence>
<dbReference type="AlphaFoldDB" id="A0A839ZDA5"/>
<dbReference type="GO" id="GO:0046872">
    <property type="term" value="F:metal ion binding"/>
    <property type="evidence" value="ECO:0007669"/>
    <property type="project" value="UniProtKB-KW"/>
</dbReference>
<keyword evidence="3 14" id="KW-1003">Cell membrane</keyword>
<keyword evidence="11 14" id="KW-0407">Ion channel</keyword>
<keyword evidence="4" id="KW-0997">Cell inner membrane</keyword>
<dbReference type="RefSeq" id="WP_183190876.1">
    <property type="nucleotide sequence ID" value="NZ_JACICD010000006.1"/>
</dbReference>
<dbReference type="GO" id="GO:0140114">
    <property type="term" value="P:cellular detoxification of fluoride"/>
    <property type="evidence" value="ECO:0007669"/>
    <property type="project" value="UniProtKB-UniRule"/>
</dbReference>
<organism evidence="15 16">
    <name type="scientific">Ancylobacter tetraedralis</name>
    <dbReference type="NCBI Taxonomy" id="217068"/>
    <lineage>
        <taxon>Bacteria</taxon>
        <taxon>Pseudomonadati</taxon>
        <taxon>Pseudomonadota</taxon>
        <taxon>Alphaproteobacteria</taxon>
        <taxon>Hyphomicrobiales</taxon>
        <taxon>Xanthobacteraceae</taxon>
        <taxon>Ancylobacter</taxon>
    </lineage>
</organism>
<dbReference type="PANTHER" id="PTHR28259">
    <property type="entry name" value="FLUORIDE EXPORT PROTEIN 1-RELATED"/>
    <property type="match status" value="1"/>
</dbReference>
<dbReference type="GO" id="GO:0005886">
    <property type="term" value="C:plasma membrane"/>
    <property type="evidence" value="ECO:0007669"/>
    <property type="project" value="UniProtKB-SubCell"/>
</dbReference>
<dbReference type="EMBL" id="JACICD010000006">
    <property type="protein sequence ID" value="MBB3772729.1"/>
    <property type="molecule type" value="Genomic_DNA"/>
</dbReference>
<keyword evidence="8 14" id="KW-0915">Sodium</keyword>
<feature type="binding site" evidence="14">
    <location>
        <position position="82"/>
    </location>
    <ligand>
        <name>Na(+)</name>
        <dbReference type="ChEBI" id="CHEBI:29101"/>
        <note>structural</note>
    </ligand>
</feature>
<comment type="caution">
    <text evidence="15">The sequence shown here is derived from an EMBL/GenBank/DDBJ whole genome shotgun (WGS) entry which is preliminary data.</text>
</comment>
<feature type="transmembrane region" description="Helical" evidence="14">
    <location>
        <begin position="101"/>
        <end position="125"/>
    </location>
</feature>
<evidence type="ECO:0000256" key="11">
    <source>
        <dbReference type="ARBA" id="ARBA00023303"/>
    </source>
</evidence>
<gene>
    <name evidence="14" type="primary">fluC</name>
    <name evidence="14" type="synonym">crcB</name>
    <name evidence="15" type="ORF">FHS55_003350</name>
</gene>
<keyword evidence="10 14" id="KW-0472">Membrane</keyword>
<keyword evidence="9 14" id="KW-0406">Ion transport</keyword>
<dbReference type="PANTHER" id="PTHR28259:SF18">
    <property type="entry name" value="FLUORIDE-SPECIFIC ION CHANNEL FLUC"/>
    <property type="match status" value="1"/>
</dbReference>
<evidence type="ECO:0000256" key="5">
    <source>
        <dbReference type="ARBA" id="ARBA00022692"/>
    </source>
</evidence>
<dbReference type="GO" id="GO:0062054">
    <property type="term" value="F:fluoride channel activity"/>
    <property type="evidence" value="ECO:0007669"/>
    <property type="project" value="UniProtKB-UniRule"/>
</dbReference>
<feature type="binding site" evidence="14">
    <location>
        <position position="79"/>
    </location>
    <ligand>
        <name>Na(+)</name>
        <dbReference type="ChEBI" id="CHEBI:29101"/>
        <note>structural</note>
    </ligand>
</feature>
<keyword evidence="2 14" id="KW-0813">Transport</keyword>
<evidence type="ECO:0000256" key="9">
    <source>
        <dbReference type="ARBA" id="ARBA00023065"/>
    </source>
</evidence>
<name>A0A839ZDA5_9HYPH</name>
<comment type="subcellular location">
    <subcellularLocation>
        <location evidence="1 14">Cell membrane</location>
        <topology evidence="1 14">Multi-pass membrane protein</topology>
    </subcellularLocation>
</comment>